<dbReference type="InterPro" id="IPR006553">
    <property type="entry name" value="Leu-rich_rpt_Cys-con_subtyp"/>
</dbReference>
<gene>
    <name evidence="2" type="ORF">O6P43_032521</name>
</gene>
<comment type="caution">
    <text evidence="2">The sequence shown here is derived from an EMBL/GenBank/DDBJ whole genome shotgun (WGS) entry which is preliminary data.</text>
</comment>
<dbReference type="Pfam" id="PF00646">
    <property type="entry name" value="F-box"/>
    <property type="match status" value="1"/>
</dbReference>
<name>A0AAD7KQ90_QUISA</name>
<evidence type="ECO:0000313" key="2">
    <source>
        <dbReference type="EMBL" id="KAJ7942910.1"/>
    </source>
</evidence>
<dbReference type="InterPro" id="IPR050648">
    <property type="entry name" value="F-box_LRR-repeat"/>
</dbReference>
<proteinExistence type="predicted"/>
<dbReference type="PROSITE" id="PS50181">
    <property type="entry name" value="FBOX"/>
    <property type="match status" value="1"/>
</dbReference>
<dbReference type="InterPro" id="IPR017900">
    <property type="entry name" value="4Fe4S_Fe_S_CS"/>
</dbReference>
<dbReference type="KEGG" id="qsa:O6P43_032521"/>
<dbReference type="SMART" id="SM00256">
    <property type="entry name" value="FBOX"/>
    <property type="match status" value="1"/>
</dbReference>
<protein>
    <submittedName>
        <fullName evidence="2">F-box protein</fullName>
    </submittedName>
</protein>
<dbReference type="SMART" id="SM00367">
    <property type="entry name" value="LRR_CC"/>
    <property type="match status" value="2"/>
</dbReference>
<reference evidence="2" key="1">
    <citation type="journal article" date="2023" name="Science">
        <title>Elucidation of the pathway for biosynthesis of saponin adjuvants from the soapbark tree.</title>
        <authorList>
            <person name="Reed J."/>
            <person name="Orme A."/>
            <person name="El-Demerdash A."/>
            <person name="Owen C."/>
            <person name="Martin L.B.B."/>
            <person name="Misra R.C."/>
            <person name="Kikuchi S."/>
            <person name="Rejzek M."/>
            <person name="Martin A.C."/>
            <person name="Harkess A."/>
            <person name="Leebens-Mack J."/>
            <person name="Louveau T."/>
            <person name="Stephenson M.J."/>
            <person name="Osbourn A."/>
        </authorList>
    </citation>
    <scope>NUCLEOTIDE SEQUENCE</scope>
    <source>
        <strain evidence="2">S10</strain>
    </source>
</reference>
<dbReference type="EMBL" id="JARAOO010000014">
    <property type="protein sequence ID" value="KAJ7942910.1"/>
    <property type="molecule type" value="Genomic_DNA"/>
</dbReference>
<dbReference type="GO" id="GO:0005737">
    <property type="term" value="C:cytoplasm"/>
    <property type="evidence" value="ECO:0007669"/>
    <property type="project" value="TreeGrafter"/>
</dbReference>
<dbReference type="Gene3D" id="3.80.10.10">
    <property type="entry name" value="Ribonuclease Inhibitor"/>
    <property type="match status" value="1"/>
</dbReference>
<evidence type="ECO:0000313" key="3">
    <source>
        <dbReference type="Proteomes" id="UP001163823"/>
    </source>
</evidence>
<dbReference type="AlphaFoldDB" id="A0AAD7KQ90"/>
<keyword evidence="3" id="KW-1185">Reference proteome</keyword>
<organism evidence="2 3">
    <name type="scientific">Quillaja saponaria</name>
    <name type="common">Soap bark tree</name>
    <dbReference type="NCBI Taxonomy" id="32244"/>
    <lineage>
        <taxon>Eukaryota</taxon>
        <taxon>Viridiplantae</taxon>
        <taxon>Streptophyta</taxon>
        <taxon>Embryophyta</taxon>
        <taxon>Tracheophyta</taxon>
        <taxon>Spermatophyta</taxon>
        <taxon>Magnoliopsida</taxon>
        <taxon>eudicotyledons</taxon>
        <taxon>Gunneridae</taxon>
        <taxon>Pentapetalae</taxon>
        <taxon>rosids</taxon>
        <taxon>fabids</taxon>
        <taxon>Fabales</taxon>
        <taxon>Quillajaceae</taxon>
        <taxon>Quillaja</taxon>
    </lineage>
</organism>
<dbReference type="SUPFAM" id="SSF52047">
    <property type="entry name" value="RNI-like"/>
    <property type="match status" value="1"/>
</dbReference>
<dbReference type="InterPro" id="IPR032675">
    <property type="entry name" value="LRR_dom_sf"/>
</dbReference>
<feature type="domain" description="F-box" evidence="1">
    <location>
        <begin position="33"/>
        <end position="74"/>
    </location>
</feature>
<dbReference type="PROSITE" id="PS00198">
    <property type="entry name" value="4FE4S_FER_1"/>
    <property type="match status" value="1"/>
</dbReference>
<dbReference type="Gene3D" id="1.20.1280.50">
    <property type="match status" value="1"/>
</dbReference>
<dbReference type="Proteomes" id="UP001163823">
    <property type="component" value="Chromosome 14"/>
</dbReference>
<dbReference type="InterPro" id="IPR036047">
    <property type="entry name" value="F-box-like_dom_sf"/>
</dbReference>
<dbReference type="PANTHER" id="PTHR13382">
    <property type="entry name" value="MITOCHONDRIAL ATP SYNTHASE COUPLING FACTOR B"/>
    <property type="match status" value="1"/>
</dbReference>
<dbReference type="SUPFAM" id="SSF81383">
    <property type="entry name" value="F-box domain"/>
    <property type="match status" value="1"/>
</dbReference>
<dbReference type="InterPro" id="IPR001810">
    <property type="entry name" value="F-box_dom"/>
</dbReference>
<sequence length="329" mass="37643">MEISHVENEVLEGKEDLSLQKFTIQEVEVEPVMPHEALFLVLAYLPVYELLAMSQVCISLRDAVNNDVLPWLNIIVKSPLNSQLCDENLMKITSKAEGRLKALVLMNCTNITDDGFQRVINGNPYISKLYVPDCTGITPEGVTRAVKTLCQASHCLRNLRIRGIYNLNKDHLETLCFFLQKNLAIADQQRQPVFYHIHGNSTEFRQEESQQMIDLEICPNCKEARNVYDCPRGSCKRKEDRPLTECRACIFCIPRCEECGECVEPEELEYAVCGEILCTKCWLQLPKCNFCNKPYCNRHANQWCRSSASGLVCEVCHAKFTLNFYNDVI</sequence>
<evidence type="ECO:0000259" key="1">
    <source>
        <dbReference type="PROSITE" id="PS50181"/>
    </source>
</evidence>
<accession>A0AAD7KQ90</accession>
<dbReference type="PANTHER" id="PTHR13382:SF16">
    <property type="entry name" value="F-BOX PROTEIN SKIP28"/>
    <property type="match status" value="1"/>
</dbReference>